<dbReference type="EMBL" id="LXQA010259635">
    <property type="protein sequence ID" value="MCI38774.1"/>
    <property type="molecule type" value="Genomic_DNA"/>
</dbReference>
<evidence type="ECO:0000256" key="1">
    <source>
        <dbReference type="SAM" id="MobiDB-lite"/>
    </source>
</evidence>
<feature type="region of interest" description="Disordered" evidence="1">
    <location>
        <begin position="1"/>
        <end position="39"/>
    </location>
</feature>
<comment type="caution">
    <text evidence="2">The sequence shown here is derived from an EMBL/GenBank/DDBJ whole genome shotgun (WGS) entry which is preliminary data.</text>
</comment>
<reference evidence="2 3" key="1">
    <citation type="journal article" date="2018" name="Front. Plant Sci.">
        <title>Red Clover (Trifolium pratense) and Zigzag Clover (T. medium) - A Picture of Genomic Similarities and Differences.</title>
        <authorList>
            <person name="Dluhosova J."/>
            <person name="Istvanek J."/>
            <person name="Nedelnik J."/>
            <person name="Repkova J."/>
        </authorList>
    </citation>
    <scope>NUCLEOTIDE SEQUENCE [LARGE SCALE GENOMIC DNA]</scope>
    <source>
        <strain evidence="3">cv. 10/8</strain>
        <tissue evidence="2">Leaf</tissue>
    </source>
</reference>
<name>A0A392RRQ3_9FABA</name>
<feature type="region of interest" description="Disordered" evidence="1">
    <location>
        <begin position="55"/>
        <end position="96"/>
    </location>
</feature>
<feature type="compositionally biased region" description="Basic and acidic residues" evidence="1">
    <location>
        <begin position="8"/>
        <end position="17"/>
    </location>
</feature>
<dbReference type="Proteomes" id="UP000265520">
    <property type="component" value="Unassembled WGS sequence"/>
</dbReference>
<evidence type="ECO:0000313" key="2">
    <source>
        <dbReference type="EMBL" id="MCI38774.1"/>
    </source>
</evidence>
<feature type="non-terminal residue" evidence="2">
    <location>
        <position position="96"/>
    </location>
</feature>
<organism evidence="2 3">
    <name type="scientific">Trifolium medium</name>
    <dbReference type="NCBI Taxonomy" id="97028"/>
    <lineage>
        <taxon>Eukaryota</taxon>
        <taxon>Viridiplantae</taxon>
        <taxon>Streptophyta</taxon>
        <taxon>Embryophyta</taxon>
        <taxon>Tracheophyta</taxon>
        <taxon>Spermatophyta</taxon>
        <taxon>Magnoliopsida</taxon>
        <taxon>eudicotyledons</taxon>
        <taxon>Gunneridae</taxon>
        <taxon>Pentapetalae</taxon>
        <taxon>rosids</taxon>
        <taxon>fabids</taxon>
        <taxon>Fabales</taxon>
        <taxon>Fabaceae</taxon>
        <taxon>Papilionoideae</taxon>
        <taxon>50 kb inversion clade</taxon>
        <taxon>NPAAA clade</taxon>
        <taxon>Hologalegina</taxon>
        <taxon>IRL clade</taxon>
        <taxon>Trifolieae</taxon>
        <taxon>Trifolium</taxon>
    </lineage>
</organism>
<feature type="compositionally biased region" description="Acidic residues" evidence="1">
    <location>
        <begin position="20"/>
        <end position="36"/>
    </location>
</feature>
<feature type="compositionally biased region" description="Polar residues" evidence="1">
    <location>
        <begin position="81"/>
        <end position="96"/>
    </location>
</feature>
<accession>A0A392RRQ3</accession>
<keyword evidence="3" id="KW-1185">Reference proteome</keyword>
<proteinExistence type="predicted"/>
<dbReference type="AlphaFoldDB" id="A0A392RRQ3"/>
<sequence>MRIMVAQENRHDGRDAESNNSDEEEEDENTMVEEDNPTINAGDRNLLALTNFVNDNNINNNGRRENSGNGDLRSYGEEINMETSYNLNGGENSNNR</sequence>
<protein>
    <submittedName>
        <fullName evidence="2">Uncharacterized protein</fullName>
    </submittedName>
</protein>
<evidence type="ECO:0000313" key="3">
    <source>
        <dbReference type="Proteomes" id="UP000265520"/>
    </source>
</evidence>